<feature type="transmembrane region" description="Helical" evidence="5">
    <location>
        <begin position="136"/>
        <end position="160"/>
    </location>
</feature>
<keyword evidence="7" id="KW-1185">Reference proteome</keyword>
<dbReference type="PANTHER" id="PTHR21284:SF6">
    <property type="entry name" value="SINUOUS"/>
    <property type="match status" value="1"/>
</dbReference>
<keyword evidence="4 5" id="KW-0472">Membrane</keyword>
<dbReference type="InterPro" id="IPR004031">
    <property type="entry name" value="PMP22/EMP/MP20/Claudin"/>
</dbReference>
<accession>A0ABD0Z930</accession>
<sequence>MGKKRTLSGNFGIGVFVLAFVLILLAFCTSSWLVSDYRITGARFDRLGLWAHCFRSLAEPHDEYQRRFFVGCRWVYDPFTAGYSEIREYLMPPFMIVTQFFYTLAFIGVLASFILVLLFFLCFGPQQRHFVHLTNLIGLVMLVVGVCSGIAVIVFAITANRPDWMPGHENNFFGWSFGVAIAGSIAALITGGLFLVEANVQKKKRKHLKESQTRFEMEHETKA</sequence>
<keyword evidence="2 5" id="KW-0812">Transmembrane</keyword>
<reference evidence="6 7" key="1">
    <citation type="submission" date="2024-07" db="EMBL/GenBank/DDBJ databases">
        <title>Chromosome-level genome assembly of the water stick insect Ranatra chinensis (Heteroptera: Nepidae).</title>
        <authorList>
            <person name="Liu X."/>
        </authorList>
    </citation>
    <scope>NUCLEOTIDE SEQUENCE [LARGE SCALE GENOMIC DNA]</scope>
    <source>
        <strain evidence="6">Cailab_2021Rc</strain>
        <tissue evidence="6">Muscle</tissue>
    </source>
</reference>
<dbReference type="EMBL" id="JBFDAA010000005">
    <property type="protein sequence ID" value="KAL1132638.1"/>
    <property type="molecule type" value="Genomic_DNA"/>
</dbReference>
<name>A0ABD0Z930_9HEMI</name>
<evidence type="ECO:0000256" key="4">
    <source>
        <dbReference type="ARBA" id="ARBA00023136"/>
    </source>
</evidence>
<proteinExistence type="predicted"/>
<dbReference type="AlphaFoldDB" id="A0ABD0Z930"/>
<dbReference type="GO" id="GO:0016020">
    <property type="term" value="C:membrane"/>
    <property type="evidence" value="ECO:0007669"/>
    <property type="project" value="UniProtKB-SubCell"/>
</dbReference>
<evidence type="ECO:0000256" key="3">
    <source>
        <dbReference type="ARBA" id="ARBA00022989"/>
    </source>
</evidence>
<dbReference type="Proteomes" id="UP001558652">
    <property type="component" value="Unassembled WGS sequence"/>
</dbReference>
<dbReference type="Gene3D" id="1.20.140.150">
    <property type="match status" value="1"/>
</dbReference>
<comment type="subcellular location">
    <subcellularLocation>
        <location evidence="1">Membrane</location>
        <topology evidence="1">Multi-pass membrane protein</topology>
    </subcellularLocation>
</comment>
<evidence type="ECO:0000313" key="7">
    <source>
        <dbReference type="Proteomes" id="UP001558652"/>
    </source>
</evidence>
<evidence type="ECO:0000256" key="5">
    <source>
        <dbReference type="SAM" id="Phobius"/>
    </source>
</evidence>
<dbReference type="Pfam" id="PF13903">
    <property type="entry name" value="Claudin_2"/>
    <property type="match status" value="1"/>
</dbReference>
<evidence type="ECO:0000256" key="2">
    <source>
        <dbReference type="ARBA" id="ARBA00022692"/>
    </source>
</evidence>
<feature type="transmembrane region" description="Helical" evidence="5">
    <location>
        <begin position="12"/>
        <end position="34"/>
    </location>
</feature>
<keyword evidence="3 5" id="KW-1133">Transmembrane helix</keyword>
<feature type="transmembrane region" description="Helical" evidence="5">
    <location>
        <begin position="100"/>
        <end position="124"/>
    </location>
</feature>
<feature type="transmembrane region" description="Helical" evidence="5">
    <location>
        <begin position="172"/>
        <end position="196"/>
    </location>
</feature>
<organism evidence="6 7">
    <name type="scientific">Ranatra chinensis</name>
    <dbReference type="NCBI Taxonomy" id="642074"/>
    <lineage>
        <taxon>Eukaryota</taxon>
        <taxon>Metazoa</taxon>
        <taxon>Ecdysozoa</taxon>
        <taxon>Arthropoda</taxon>
        <taxon>Hexapoda</taxon>
        <taxon>Insecta</taxon>
        <taxon>Pterygota</taxon>
        <taxon>Neoptera</taxon>
        <taxon>Paraneoptera</taxon>
        <taxon>Hemiptera</taxon>
        <taxon>Heteroptera</taxon>
        <taxon>Panheteroptera</taxon>
        <taxon>Nepomorpha</taxon>
        <taxon>Nepidae</taxon>
        <taxon>Ranatrinae</taxon>
        <taxon>Ranatra</taxon>
    </lineage>
</organism>
<evidence type="ECO:0000313" key="6">
    <source>
        <dbReference type="EMBL" id="KAL1132638.1"/>
    </source>
</evidence>
<evidence type="ECO:0000256" key="1">
    <source>
        <dbReference type="ARBA" id="ARBA00004141"/>
    </source>
</evidence>
<dbReference type="PANTHER" id="PTHR21284">
    <property type="entry name" value="EG:80H7.2 PROTEIN"/>
    <property type="match status" value="1"/>
</dbReference>
<protein>
    <submittedName>
        <fullName evidence="6">Uncharacterized protein</fullName>
    </submittedName>
</protein>
<gene>
    <name evidence="6" type="ORF">AAG570_010590</name>
</gene>
<comment type="caution">
    <text evidence="6">The sequence shown here is derived from an EMBL/GenBank/DDBJ whole genome shotgun (WGS) entry which is preliminary data.</text>
</comment>